<dbReference type="PANTHER" id="PTHR11206">
    <property type="entry name" value="MULTIDRUG RESISTANCE PROTEIN"/>
    <property type="match status" value="1"/>
</dbReference>
<dbReference type="InterPro" id="IPR002528">
    <property type="entry name" value="MATE_fam"/>
</dbReference>
<feature type="transmembrane region" description="Helical" evidence="2">
    <location>
        <begin position="198"/>
        <end position="221"/>
    </location>
</feature>
<feature type="transmembrane region" description="Helical" evidence="2">
    <location>
        <begin position="91"/>
        <end position="111"/>
    </location>
</feature>
<accession>A0AA87ZJQ3</accession>
<comment type="caution">
    <text evidence="3">The sequence shown here is derived from an EMBL/GenBank/DDBJ whole genome shotgun (WGS) entry which is preliminary data.</text>
</comment>
<evidence type="ECO:0000256" key="1">
    <source>
        <dbReference type="ARBA" id="ARBA00010199"/>
    </source>
</evidence>
<dbReference type="GO" id="GO:0015297">
    <property type="term" value="F:antiporter activity"/>
    <property type="evidence" value="ECO:0007669"/>
    <property type="project" value="InterPro"/>
</dbReference>
<proteinExistence type="inferred from homology"/>
<feature type="transmembrane region" description="Helical" evidence="2">
    <location>
        <begin position="65"/>
        <end position="84"/>
    </location>
</feature>
<dbReference type="AlphaFoldDB" id="A0AA87ZJQ3"/>
<evidence type="ECO:0000313" key="4">
    <source>
        <dbReference type="Proteomes" id="UP001187192"/>
    </source>
</evidence>
<dbReference type="Proteomes" id="UP001187192">
    <property type="component" value="Unassembled WGS sequence"/>
</dbReference>
<keyword evidence="2" id="KW-0812">Transmembrane</keyword>
<name>A0AA87ZJQ3_FICCA</name>
<protein>
    <submittedName>
        <fullName evidence="3">Uncharacterized protein</fullName>
    </submittedName>
</protein>
<gene>
    <name evidence="3" type="ORF">TIFTF001_001978</name>
</gene>
<dbReference type="GO" id="GO:0042910">
    <property type="term" value="F:xenobiotic transmembrane transporter activity"/>
    <property type="evidence" value="ECO:0007669"/>
    <property type="project" value="InterPro"/>
</dbReference>
<comment type="similarity">
    <text evidence="1">Belongs to the multi antimicrobial extrusion (MATE) (TC 2.A.66.1) family.</text>
</comment>
<sequence>MTGALETLCGQACGAEQYRKLGIYTYCSVVAFTFVCLPVSLFWIFEERLLVLLGWDPSVSKQAGRYSIFLLPALFGYAVLLSLFELGTAGAALSLGLSYWLSVMMMLGTYIKCFSVCEKTQSSFTIDVFSSICLEWWSYELLILVLGTLPNSKLETSVLSISLTTTSLHYLISSGISAAASTRVSNELGAGNPKKAPIAVYAGVILTVVETVIVGITLFCCRTVLGYAYSNEKEDVDYVKEIAPLLSLSVLMDGLQAVFSGMTP</sequence>
<evidence type="ECO:0000313" key="3">
    <source>
        <dbReference type="EMBL" id="GMN28246.1"/>
    </source>
</evidence>
<evidence type="ECO:0000256" key="2">
    <source>
        <dbReference type="SAM" id="Phobius"/>
    </source>
</evidence>
<keyword evidence="2" id="KW-0472">Membrane</keyword>
<feature type="transmembrane region" description="Helical" evidence="2">
    <location>
        <begin position="21"/>
        <end position="45"/>
    </location>
</feature>
<dbReference type="Pfam" id="PF01554">
    <property type="entry name" value="MatE"/>
    <property type="match status" value="2"/>
</dbReference>
<dbReference type="GO" id="GO:0016020">
    <property type="term" value="C:membrane"/>
    <property type="evidence" value="ECO:0007669"/>
    <property type="project" value="InterPro"/>
</dbReference>
<dbReference type="EMBL" id="BTGU01000002">
    <property type="protein sequence ID" value="GMN28246.1"/>
    <property type="molecule type" value="Genomic_DNA"/>
</dbReference>
<keyword evidence="2" id="KW-1133">Transmembrane helix</keyword>
<reference evidence="3" key="1">
    <citation type="submission" date="2023-07" db="EMBL/GenBank/DDBJ databases">
        <title>draft genome sequence of fig (Ficus carica).</title>
        <authorList>
            <person name="Takahashi T."/>
            <person name="Nishimura K."/>
        </authorList>
    </citation>
    <scope>NUCLEOTIDE SEQUENCE</scope>
</reference>
<keyword evidence="4" id="KW-1185">Reference proteome</keyword>
<organism evidence="3 4">
    <name type="scientific">Ficus carica</name>
    <name type="common">Common fig</name>
    <dbReference type="NCBI Taxonomy" id="3494"/>
    <lineage>
        <taxon>Eukaryota</taxon>
        <taxon>Viridiplantae</taxon>
        <taxon>Streptophyta</taxon>
        <taxon>Embryophyta</taxon>
        <taxon>Tracheophyta</taxon>
        <taxon>Spermatophyta</taxon>
        <taxon>Magnoliopsida</taxon>
        <taxon>eudicotyledons</taxon>
        <taxon>Gunneridae</taxon>
        <taxon>Pentapetalae</taxon>
        <taxon>rosids</taxon>
        <taxon>fabids</taxon>
        <taxon>Rosales</taxon>
        <taxon>Moraceae</taxon>
        <taxon>Ficeae</taxon>
        <taxon>Ficus</taxon>
    </lineage>
</organism>